<proteinExistence type="predicted"/>
<dbReference type="RefSeq" id="WP_344721162.1">
    <property type="nucleotide sequence ID" value="NZ_BAAAYG010000009.1"/>
</dbReference>
<keyword evidence="3" id="KW-1185">Reference proteome</keyword>
<sequence>MTPAPAGDAAVAPPTVGILYPGHAAEDDYPRLAAAEPQALRLPLVHTTIGVDEHTVEALRETGSHARLAEGAGRLQAAHAVDALMWACTSGSFVFGRDGARTQVEALQEVAGVPTSSTSLAFAHALEALDVGRVGVAASYPQPLAEHFRGFLTEHGVDVLTFAAEGVFTAAEVGHLGRDLMLTMIRSVDTEDVEAVLVPDTALHSLDWVADVEHTLGKPVLTANQVTVWEGLRLTGRPMPTLPQLGRLGRTRTASDASGANR</sequence>
<dbReference type="Proteomes" id="UP001501736">
    <property type="component" value="Unassembled WGS sequence"/>
</dbReference>
<dbReference type="InterPro" id="IPR026286">
    <property type="entry name" value="MaiA/AMDase"/>
</dbReference>
<feature type="compositionally biased region" description="Polar residues" evidence="1">
    <location>
        <begin position="252"/>
        <end position="262"/>
    </location>
</feature>
<dbReference type="EMBL" id="BAAAYG010000009">
    <property type="protein sequence ID" value="GAA3286505.1"/>
    <property type="molecule type" value="Genomic_DNA"/>
</dbReference>
<name>A0ABP6RG67_9MICC</name>
<gene>
    <name evidence="2" type="ORF">GCM10020260_21370</name>
</gene>
<accession>A0ABP6RG67</accession>
<evidence type="ECO:0000313" key="2">
    <source>
        <dbReference type="EMBL" id="GAA3286505.1"/>
    </source>
</evidence>
<reference evidence="3" key="1">
    <citation type="journal article" date="2019" name="Int. J. Syst. Evol. Microbiol.">
        <title>The Global Catalogue of Microorganisms (GCM) 10K type strain sequencing project: providing services to taxonomists for standard genome sequencing and annotation.</title>
        <authorList>
            <consortium name="The Broad Institute Genomics Platform"/>
            <consortium name="The Broad Institute Genome Sequencing Center for Infectious Disease"/>
            <person name="Wu L."/>
            <person name="Ma J."/>
        </authorList>
    </citation>
    <scope>NUCLEOTIDE SEQUENCE [LARGE SCALE GENOMIC DNA]</scope>
    <source>
        <strain evidence="3">JCM 11483</strain>
    </source>
</reference>
<protein>
    <submittedName>
        <fullName evidence="2">Aspartate/glutamate racemase family protein</fullName>
    </submittedName>
</protein>
<organism evidence="2 3">
    <name type="scientific">Nesterenkonia halobia</name>
    <dbReference type="NCBI Taxonomy" id="37922"/>
    <lineage>
        <taxon>Bacteria</taxon>
        <taxon>Bacillati</taxon>
        <taxon>Actinomycetota</taxon>
        <taxon>Actinomycetes</taxon>
        <taxon>Micrococcales</taxon>
        <taxon>Micrococcaceae</taxon>
        <taxon>Nesterenkonia</taxon>
    </lineage>
</organism>
<dbReference type="PANTHER" id="PTHR40267">
    <property type="entry name" value="BLR3294 PROTEIN"/>
    <property type="match status" value="1"/>
</dbReference>
<dbReference type="Gene3D" id="3.40.50.12500">
    <property type="match status" value="1"/>
</dbReference>
<dbReference type="Pfam" id="PF17645">
    <property type="entry name" value="Amdase"/>
    <property type="match status" value="1"/>
</dbReference>
<dbReference type="PANTHER" id="PTHR40267:SF1">
    <property type="entry name" value="BLR3294 PROTEIN"/>
    <property type="match status" value="1"/>
</dbReference>
<comment type="caution">
    <text evidence="2">The sequence shown here is derived from an EMBL/GenBank/DDBJ whole genome shotgun (WGS) entry which is preliminary data.</text>
</comment>
<evidence type="ECO:0000256" key="1">
    <source>
        <dbReference type="SAM" id="MobiDB-lite"/>
    </source>
</evidence>
<evidence type="ECO:0000313" key="3">
    <source>
        <dbReference type="Proteomes" id="UP001501736"/>
    </source>
</evidence>
<feature type="region of interest" description="Disordered" evidence="1">
    <location>
        <begin position="240"/>
        <end position="262"/>
    </location>
</feature>
<dbReference type="InterPro" id="IPR053714">
    <property type="entry name" value="Iso_Racemase_Enz_sf"/>
</dbReference>